<dbReference type="KEGG" id="deh:cbdbA1149"/>
<keyword evidence="1" id="KW-1133">Transmembrane helix</keyword>
<accession>A0A916KMU9</accession>
<dbReference type="SUPFAM" id="SSF49899">
    <property type="entry name" value="Concanavalin A-like lectins/glucanases"/>
    <property type="match status" value="1"/>
</dbReference>
<dbReference type="Proteomes" id="UP000000433">
    <property type="component" value="Chromosome"/>
</dbReference>
<keyword evidence="1" id="KW-0472">Membrane</keyword>
<dbReference type="Gene3D" id="2.60.120.200">
    <property type="match status" value="1"/>
</dbReference>
<sequence>MLSLSKNRDCICRLARLKFYQSDRYLHNCIRRFAMLRGCRVLKVISFIMAVAMLSGCTGAPAAEDNTPAEPSSNQSNEILAGLVTVWHMDEGTGNIIYDSTTSHNDGLISGASWVTGKKGYALSFNGEDNWVTVAQTFIFHQSAEATISFWINPADTTHRPVFWTRSDNDDLNRYHIFCGWDNQSLFGFDYRSADSTLHEFGEFDIPLNQWTHIAISRFGNDYSIYRNGQLINQITDNSPSVPTYEGSWFIGRRNLTETLYKGLIDEIAIYNRALSAAEVLSIYQG</sequence>
<dbReference type="Pfam" id="PF13385">
    <property type="entry name" value="Laminin_G_3"/>
    <property type="match status" value="1"/>
</dbReference>
<dbReference type="InterPro" id="IPR013320">
    <property type="entry name" value="ConA-like_dom_sf"/>
</dbReference>
<keyword evidence="3" id="KW-1185">Reference proteome</keyword>
<evidence type="ECO:0000313" key="2">
    <source>
        <dbReference type="EMBL" id="CAI83242.1"/>
    </source>
</evidence>
<proteinExistence type="predicted"/>
<organism evidence="2 3">
    <name type="scientific">Dehalococcoides mccartyi (strain CBDB1)</name>
    <dbReference type="NCBI Taxonomy" id="255470"/>
    <lineage>
        <taxon>Bacteria</taxon>
        <taxon>Bacillati</taxon>
        <taxon>Chloroflexota</taxon>
        <taxon>Dehalococcoidia</taxon>
        <taxon>Dehalococcoidales</taxon>
        <taxon>Dehalococcoidaceae</taxon>
        <taxon>Dehalococcoides</taxon>
    </lineage>
</organism>
<protein>
    <recommendedName>
        <fullName evidence="4">LamG-like jellyroll fold domain-containing protein</fullName>
    </recommendedName>
</protein>
<dbReference type="EMBL" id="AJ965256">
    <property type="protein sequence ID" value="CAI83242.1"/>
    <property type="molecule type" value="Genomic_DNA"/>
</dbReference>
<gene>
    <name evidence="2" type="ordered locus">cbdbA1149</name>
</gene>
<reference evidence="2 3" key="1">
    <citation type="journal article" date="2005" name="Nat. Biotechnol.">
        <title>Genome sequence of the chlorinated compound-respiring bacterium Dehalococcoides species strain CBDB1.</title>
        <authorList>
            <person name="Kube M."/>
            <person name="Beck A."/>
            <person name="Zinder S.H."/>
            <person name="Kuhl H."/>
            <person name="Reinhardt R."/>
            <person name="Adrian L."/>
        </authorList>
    </citation>
    <scope>NUCLEOTIDE SEQUENCE [LARGE SCALE GENOMIC DNA]</scope>
    <source>
        <strain evidence="2 3">CBDB1</strain>
    </source>
</reference>
<feature type="transmembrane region" description="Helical" evidence="1">
    <location>
        <begin position="41"/>
        <end position="63"/>
    </location>
</feature>
<keyword evidence="1" id="KW-0812">Transmembrane</keyword>
<name>A0A916KMU9_DEHMC</name>
<evidence type="ECO:0000256" key="1">
    <source>
        <dbReference type="SAM" id="Phobius"/>
    </source>
</evidence>
<evidence type="ECO:0000313" key="3">
    <source>
        <dbReference type="Proteomes" id="UP000000433"/>
    </source>
</evidence>
<dbReference type="AlphaFoldDB" id="A0A916KMU9"/>
<evidence type="ECO:0008006" key="4">
    <source>
        <dbReference type="Google" id="ProtNLM"/>
    </source>
</evidence>